<dbReference type="SUPFAM" id="SSF54495">
    <property type="entry name" value="UBC-like"/>
    <property type="match status" value="1"/>
</dbReference>
<gene>
    <name evidence="8" type="ORF">BRENAR_LOCUS2841</name>
</gene>
<evidence type="ECO:0000313" key="8">
    <source>
        <dbReference type="EMBL" id="VEU22109.1"/>
    </source>
</evidence>
<dbReference type="InterPro" id="IPR023582">
    <property type="entry name" value="Impact"/>
</dbReference>
<evidence type="ECO:0000256" key="1">
    <source>
        <dbReference type="ARBA" id="ARBA00004496"/>
    </source>
</evidence>
<protein>
    <submittedName>
        <fullName evidence="8">DEKNAAC103140</fullName>
    </submittedName>
</protein>
<dbReference type="OrthoDB" id="69641at2759"/>
<comment type="similarity">
    <text evidence="2">Belongs to the IMPACT family.</text>
</comment>
<dbReference type="PANTHER" id="PTHR16301">
    <property type="entry name" value="IMPACT-RELATED"/>
    <property type="match status" value="1"/>
</dbReference>
<dbReference type="GO" id="GO:0005737">
    <property type="term" value="C:cytoplasm"/>
    <property type="evidence" value="ECO:0007669"/>
    <property type="project" value="UniProtKB-SubCell"/>
</dbReference>
<keyword evidence="6" id="KW-0346">Stress response</keyword>
<dbReference type="SUPFAM" id="SSF54211">
    <property type="entry name" value="Ribosomal protein S5 domain 2-like"/>
    <property type="match status" value="1"/>
</dbReference>
<accession>A0A448YMD1</accession>
<dbReference type="Gene3D" id="3.10.110.10">
    <property type="entry name" value="Ubiquitin Conjugating Enzyme"/>
    <property type="match status" value="1"/>
</dbReference>
<dbReference type="Gene3D" id="3.30.230.30">
    <property type="entry name" value="Impact, N-terminal domain"/>
    <property type="match status" value="1"/>
</dbReference>
<dbReference type="AlphaFoldDB" id="A0A448YMD1"/>
<evidence type="ECO:0000256" key="3">
    <source>
        <dbReference type="ARBA" id="ARBA00022490"/>
    </source>
</evidence>
<proteinExistence type="inferred from homology"/>
<dbReference type="InterPro" id="IPR020568">
    <property type="entry name" value="Ribosomal_Su5_D2-typ_SF"/>
</dbReference>
<evidence type="ECO:0000256" key="5">
    <source>
        <dbReference type="ARBA" id="ARBA00022845"/>
    </source>
</evidence>
<keyword evidence="3" id="KW-0963">Cytoplasm</keyword>
<dbReference type="InParanoid" id="A0A448YMD1"/>
<evidence type="ECO:0000256" key="6">
    <source>
        <dbReference type="ARBA" id="ARBA00023016"/>
    </source>
</evidence>
<evidence type="ECO:0000256" key="2">
    <source>
        <dbReference type="ARBA" id="ARBA00007665"/>
    </source>
</evidence>
<dbReference type="InterPro" id="IPR016135">
    <property type="entry name" value="UBQ-conjugating_enzyme/RWD"/>
</dbReference>
<evidence type="ECO:0000313" key="9">
    <source>
        <dbReference type="Proteomes" id="UP000290900"/>
    </source>
</evidence>
<reference evidence="8 9" key="1">
    <citation type="submission" date="2018-12" db="EMBL/GenBank/DDBJ databases">
        <authorList>
            <person name="Tiukova I."/>
            <person name="Dainat J."/>
        </authorList>
    </citation>
    <scope>NUCLEOTIDE SEQUENCE [LARGE SCALE GENOMIC DNA]</scope>
</reference>
<dbReference type="GO" id="GO:0140469">
    <property type="term" value="P:GCN2-mediated signaling"/>
    <property type="evidence" value="ECO:0007669"/>
    <property type="project" value="TreeGrafter"/>
</dbReference>
<dbReference type="Proteomes" id="UP000290900">
    <property type="component" value="Unassembled WGS sequence"/>
</dbReference>
<dbReference type="PANTHER" id="PTHR16301:SF25">
    <property type="entry name" value="PROTEIN IMPACT"/>
    <property type="match status" value="1"/>
</dbReference>
<comment type="subcellular location">
    <subcellularLocation>
        <location evidence="1">Cytoplasm</location>
    </subcellularLocation>
</comment>
<dbReference type="STRING" id="13370.A0A448YMD1"/>
<dbReference type="GO" id="GO:0006446">
    <property type="term" value="P:regulation of translational initiation"/>
    <property type="evidence" value="ECO:0007669"/>
    <property type="project" value="TreeGrafter"/>
</dbReference>
<feature type="domain" description="RWD" evidence="7">
    <location>
        <begin position="7"/>
        <end position="105"/>
    </location>
</feature>
<organism evidence="8 9">
    <name type="scientific">Brettanomyces naardenensis</name>
    <name type="common">Yeast</name>
    <dbReference type="NCBI Taxonomy" id="13370"/>
    <lineage>
        <taxon>Eukaryota</taxon>
        <taxon>Fungi</taxon>
        <taxon>Dikarya</taxon>
        <taxon>Ascomycota</taxon>
        <taxon>Saccharomycotina</taxon>
        <taxon>Pichiomycetes</taxon>
        <taxon>Pichiales</taxon>
        <taxon>Pichiaceae</taxon>
        <taxon>Brettanomyces</taxon>
    </lineage>
</organism>
<keyword evidence="4" id="KW-0678">Repressor</keyword>
<evidence type="ECO:0000259" key="7">
    <source>
        <dbReference type="PROSITE" id="PS50908"/>
    </source>
</evidence>
<keyword evidence="9" id="KW-1185">Reference proteome</keyword>
<dbReference type="PROSITE" id="PS50908">
    <property type="entry name" value="RWD"/>
    <property type="match status" value="1"/>
</dbReference>
<dbReference type="InterPro" id="IPR036956">
    <property type="entry name" value="Impact_N_sf"/>
</dbReference>
<dbReference type="SMART" id="SM00591">
    <property type="entry name" value="RWD"/>
    <property type="match status" value="1"/>
</dbReference>
<dbReference type="InterPro" id="IPR001498">
    <property type="entry name" value="Impact_N"/>
</dbReference>
<dbReference type="Pfam" id="PF01205">
    <property type="entry name" value="Impact_N"/>
    <property type="match status" value="1"/>
</dbReference>
<dbReference type="InterPro" id="IPR006575">
    <property type="entry name" value="RWD_dom"/>
</dbReference>
<name>A0A448YMD1_BRENA</name>
<dbReference type="Pfam" id="PF05773">
    <property type="entry name" value="RWD"/>
    <property type="match status" value="1"/>
</dbReference>
<dbReference type="EMBL" id="CAACVR010000018">
    <property type="protein sequence ID" value="VEU22109.1"/>
    <property type="molecule type" value="Genomic_DNA"/>
</dbReference>
<evidence type="ECO:0000256" key="4">
    <source>
        <dbReference type="ARBA" id="ARBA00022491"/>
    </source>
</evidence>
<sequence length="290" mass="32872">MSDDLKDEISAIEAIYPDCIQKITPLIYKLRVPQHEHIIFKMSFPFKYPAEKPSILDVTCEDRTEGYDERYLRKLFQEVLDSTFQQGVVVVFDFFTELDGILYNEGDEEVANEDHWEEEGQKEAVVDSGTYIYSEEAEKAKARSKAKTTAKGKLVAKVDPLAGWSVSEVIKDRKSTFVGFAREVHSVEEVNKAIDDLSQDSKIAKATHMMRAYRIGDANSSAVYEDCDDDGEAASGSRLLHLLSLMDAWNVLVVVVRWFGGVHLGPVRFRHINECARDALVKGELVEKRR</sequence>
<dbReference type="FunCoup" id="A0A448YMD1">
    <property type="interactions" value="400"/>
</dbReference>
<keyword evidence="5" id="KW-0810">Translation regulation</keyword>
<dbReference type="CDD" id="cd23822">
    <property type="entry name" value="RWD_ScYIH1-like"/>
    <property type="match status" value="1"/>
</dbReference>